<evidence type="ECO:0000256" key="1">
    <source>
        <dbReference type="SAM" id="MobiDB-lite"/>
    </source>
</evidence>
<protein>
    <submittedName>
        <fullName evidence="2">Uncharacterized protein</fullName>
    </submittedName>
</protein>
<dbReference type="AlphaFoldDB" id="A0AAW0NRW8"/>
<sequence>MVPHRPSTETKELSTSLMLGIQAGAGVVSWTDLSNWPHLGTSFKRHVTTSNVTSDEGGSPATETVRPSLVLVLERS</sequence>
<comment type="caution">
    <text evidence="2">The sequence shown here is derived from an EMBL/GenBank/DDBJ whole genome shotgun (WGS) entry which is preliminary data.</text>
</comment>
<organism evidence="2 3">
    <name type="scientific">Mugilogobius chulae</name>
    <name type="common">yellowstripe goby</name>
    <dbReference type="NCBI Taxonomy" id="88201"/>
    <lineage>
        <taxon>Eukaryota</taxon>
        <taxon>Metazoa</taxon>
        <taxon>Chordata</taxon>
        <taxon>Craniata</taxon>
        <taxon>Vertebrata</taxon>
        <taxon>Euteleostomi</taxon>
        <taxon>Actinopterygii</taxon>
        <taxon>Neopterygii</taxon>
        <taxon>Teleostei</taxon>
        <taxon>Neoteleostei</taxon>
        <taxon>Acanthomorphata</taxon>
        <taxon>Gobiaria</taxon>
        <taxon>Gobiiformes</taxon>
        <taxon>Gobioidei</taxon>
        <taxon>Gobiidae</taxon>
        <taxon>Gobionellinae</taxon>
        <taxon>Mugilogobius</taxon>
    </lineage>
</organism>
<keyword evidence="3" id="KW-1185">Reference proteome</keyword>
<gene>
    <name evidence="2" type="ORF">WMY93_020015</name>
</gene>
<evidence type="ECO:0000313" key="3">
    <source>
        <dbReference type="Proteomes" id="UP001460270"/>
    </source>
</evidence>
<evidence type="ECO:0000313" key="2">
    <source>
        <dbReference type="EMBL" id="KAK7899162.1"/>
    </source>
</evidence>
<accession>A0AAW0NRW8</accession>
<reference evidence="3" key="1">
    <citation type="submission" date="2024-04" db="EMBL/GenBank/DDBJ databases">
        <title>Salinicola lusitanus LLJ914,a marine bacterium isolated from the Okinawa Trough.</title>
        <authorList>
            <person name="Li J."/>
        </authorList>
    </citation>
    <scope>NUCLEOTIDE SEQUENCE [LARGE SCALE GENOMIC DNA]</scope>
</reference>
<feature type="region of interest" description="Disordered" evidence="1">
    <location>
        <begin position="49"/>
        <end position="76"/>
    </location>
</feature>
<proteinExistence type="predicted"/>
<dbReference type="EMBL" id="JBBPFD010000014">
    <property type="protein sequence ID" value="KAK7899162.1"/>
    <property type="molecule type" value="Genomic_DNA"/>
</dbReference>
<dbReference type="Proteomes" id="UP001460270">
    <property type="component" value="Unassembled WGS sequence"/>
</dbReference>
<name>A0AAW0NRW8_9GOBI</name>